<dbReference type="Proteomes" id="UP000618754">
    <property type="component" value="Unassembled WGS sequence"/>
</dbReference>
<name>A0ABR7X518_9SPHI</name>
<accession>A0ABR7X518</accession>
<organism evidence="2 3">
    <name type="scientific">Mucilaginibacter rigui</name>
    <dbReference type="NCBI Taxonomy" id="534635"/>
    <lineage>
        <taxon>Bacteria</taxon>
        <taxon>Pseudomonadati</taxon>
        <taxon>Bacteroidota</taxon>
        <taxon>Sphingobacteriia</taxon>
        <taxon>Sphingobacteriales</taxon>
        <taxon>Sphingobacteriaceae</taxon>
        <taxon>Mucilaginibacter</taxon>
    </lineage>
</organism>
<dbReference type="EMBL" id="JACWMW010000002">
    <property type="protein sequence ID" value="MBD1385663.1"/>
    <property type="molecule type" value="Genomic_DNA"/>
</dbReference>
<feature type="transmembrane region" description="Helical" evidence="1">
    <location>
        <begin position="12"/>
        <end position="34"/>
    </location>
</feature>
<proteinExistence type="predicted"/>
<sequence length="105" mass="11588">MNEEISKYAMCVLFGGIFSLLTWVIFLFIIKGLIASCPSSRQIKHLIAVAGIVLTAGTFALVMPEAFNVHNEFFYLMLSNCVCIAGGSYLYKLEITNVTQAVQTQ</sequence>
<evidence type="ECO:0000256" key="1">
    <source>
        <dbReference type="SAM" id="Phobius"/>
    </source>
</evidence>
<feature type="transmembrane region" description="Helical" evidence="1">
    <location>
        <begin position="46"/>
        <end position="67"/>
    </location>
</feature>
<keyword evidence="1" id="KW-1133">Transmembrane helix</keyword>
<dbReference type="RefSeq" id="WP_191175523.1">
    <property type="nucleotide sequence ID" value="NZ_JACWMW010000002.1"/>
</dbReference>
<evidence type="ECO:0000313" key="3">
    <source>
        <dbReference type="Proteomes" id="UP000618754"/>
    </source>
</evidence>
<protein>
    <submittedName>
        <fullName evidence="2">Uncharacterized protein</fullName>
    </submittedName>
</protein>
<keyword evidence="1" id="KW-0472">Membrane</keyword>
<evidence type="ECO:0000313" key="2">
    <source>
        <dbReference type="EMBL" id="MBD1385663.1"/>
    </source>
</evidence>
<gene>
    <name evidence="2" type="ORF">IDJ75_10275</name>
</gene>
<comment type="caution">
    <text evidence="2">The sequence shown here is derived from an EMBL/GenBank/DDBJ whole genome shotgun (WGS) entry which is preliminary data.</text>
</comment>
<keyword evidence="1" id="KW-0812">Transmembrane</keyword>
<reference evidence="2 3" key="1">
    <citation type="submission" date="2020-09" db="EMBL/GenBank/DDBJ databases">
        <title>Novel species of Mucilaginibacter isolated from a glacier on the Tibetan Plateau.</title>
        <authorList>
            <person name="Liu Q."/>
            <person name="Xin Y.-H."/>
        </authorList>
    </citation>
    <scope>NUCLEOTIDE SEQUENCE [LARGE SCALE GENOMIC DNA]</scope>
    <source>
        <strain evidence="2 3">CGMCC 1.13878</strain>
    </source>
</reference>
<feature type="transmembrane region" description="Helical" evidence="1">
    <location>
        <begin position="73"/>
        <end position="91"/>
    </location>
</feature>
<keyword evidence="3" id="KW-1185">Reference proteome</keyword>